<evidence type="ECO:0000256" key="6">
    <source>
        <dbReference type="ARBA" id="ARBA00022692"/>
    </source>
</evidence>
<dbReference type="GO" id="GO:0005886">
    <property type="term" value="C:plasma membrane"/>
    <property type="evidence" value="ECO:0007669"/>
    <property type="project" value="UniProtKB-SubCell"/>
</dbReference>
<keyword evidence="4" id="KW-0796">Tight junction</keyword>
<reference evidence="11" key="2">
    <citation type="submission" date="2014-03" db="EMBL/GenBank/DDBJ databases">
        <authorList>
            <person name="Genoscope - CEA"/>
        </authorList>
    </citation>
    <scope>NUCLEOTIDE SEQUENCE</scope>
</reference>
<dbReference type="PaxDb" id="8022-A0A060X9L7"/>
<sequence>MGMDIVYAVEMVEVVGIALGVIGLILTTMICALPTWIEITFIVGNVTNTEVVLYCLWMSCVTQGMGQTQCEVYTLHVVFAPHYAACQSHDPHCHHQLQQRRNVSGQVDDYRWNTFHTGQNFHPHLCFLGSKIYHHRILHADRRKD</sequence>
<name>A0A060X9L7_ONCMY</name>
<evidence type="ECO:0000313" key="12">
    <source>
        <dbReference type="Proteomes" id="UP000193380"/>
    </source>
</evidence>
<evidence type="ECO:0000256" key="7">
    <source>
        <dbReference type="ARBA" id="ARBA00022949"/>
    </source>
</evidence>
<dbReference type="GO" id="GO:0005923">
    <property type="term" value="C:bicellular tight junction"/>
    <property type="evidence" value="ECO:0007669"/>
    <property type="project" value="UniProtKB-SubCell"/>
</dbReference>
<evidence type="ECO:0000256" key="1">
    <source>
        <dbReference type="ARBA" id="ARBA00004435"/>
    </source>
</evidence>
<accession>A0A060X9L7</accession>
<dbReference type="InterPro" id="IPR006187">
    <property type="entry name" value="Claudin"/>
</dbReference>
<protein>
    <recommendedName>
        <fullName evidence="13">Claudin</fullName>
    </recommendedName>
</protein>
<organism evidence="11 12">
    <name type="scientific">Oncorhynchus mykiss</name>
    <name type="common">Rainbow trout</name>
    <name type="synonym">Salmo gairdneri</name>
    <dbReference type="NCBI Taxonomy" id="8022"/>
    <lineage>
        <taxon>Eukaryota</taxon>
        <taxon>Metazoa</taxon>
        <taxon>Chordata</taxon>
        <taxon>Craniata</taxon>
        <taxon>Vertebrata</taxon>
        <taxon>Euteleostomi</taxon>
        <taxon>Actinopterygii</taxon>
        <taxon>Neopterygii</taxon>
        <taxon>Teleostei</taxon>
        <taxon>Protacanthopterygii</taxon>
        <taxon>Salmoniformes</taxon>
        <taxon>Salmonidae</taxon>
        <taxon>Salmoninae</taxon>
        <taxon>Oncorhynchus</taxon>
    </lineage>
</organism>
<evidence type="ECO:0000256" key="5">
    <source>
        <dbReference type="ARBA" id="ARBA00022475"/>
    </source>
</evidence>
<dbReference type="PANTHER" id="PTHR12002">
    <property type="entry name" value="CLAUDIN"/>
    <property type="match status" value="1"/>
</dbReference>
<reference evidence="11" key="1">
    <citation type="journal article" date="2014" name="Nat. Commun.">
        <title>The rainbow trout genome provides novel insights into evolution after whole-genome duplication in vertebrates.</title>
        <authorList>
            <person name="Berthelot C."/>
            <person name="Brunet F."/>
            <person name="Chalopin D."/>
            <person name="Juanchich A."/>
            <person name="Bernard M."/>
            <person name="Noel B."/>
            <person name="Bento P."/>
            <person name="Da Silva C."/>
            <person name="Labadie K."/>
            <person name="Alberti A."/>
            <person name="Aury J.M."/>
            <person name="Louis A."/>
            <person name="Dehais P."/>
            <person name="Bardou P."/>
            <person name="Montfort J."/>
            <person name="Klopp C."/>
            <person name="Cabau C."/>
            <person name="Gaspin C."/>
            <person name="Thorgaard G.H."/>
            <person name="Boussaha M."/>
            <person name="Quillet E."/>
            <person name="Guyomard R."/>
            <person name="Galiana D."/>
            <person name="Bobe J."/>
            <person name="Volff J.N."/>
            <person name="Genet C."/>
            <person name="Wincker P."/>
            <person name="Jaillon O."/>
            <person name="Roest Crollius H."/>
            <person name="Guiguen Y."/>
        </authorList>
    </citation>
    <scope>NUCLEOTIDE SEQUENCE [LARGE SCALE GENOMIC DNA]</scope>
</reference>
<evidence type="ECO:0000256" key="10">
    <source>
        <dbReference type="SAM" id="Phobius"/>
    </source>
</evidence>
<dbReference type="EMBL" id="FR905092">
    <property type="protein sequence ID" value="CDQ75922.1"/>
    <property type="molecule type" value="Genomic_DNA"/>
</dbReference>
<dbReference type="Gene3D" id="1.20.140.150">
    <property type="match status" value="1"/>
</dbReference>
<keyword evidence="9 10" id="KW-0472">Membrane</keyword>
<feature type="transmembrane region" description="Helical" evidence="10">
    <location>
        <begin position="12"/>
        <end position="37"/>
    </location>
</feature>
<evidence type="ECO:0000313" key="11">
    <source>
        <dbReference type="EMBL" id="CDQ75922.1"/>
    </source>
</evidence>
<dbReference type="AlphaFoldDB" id="A0A060X9L7"/>
<evidence type="ECO:0000256" key="9">
    <source>
        <dbReference type="ARBA" id="ARBA00023136"/>
    </source>
</evidence>
<keyword evidence="8 10" id="KW-1133">Transmembrane helix</keyword>
<comment type="similarity">
    <text evidence="3">Belongs to the claudin family.</text>
</comment>
<dbReference type="GO" id="GO:0005198">
    <property type="term" value="F:structural molecule activity"/>
    <property type="evidence" value="ECO:0007669"/>
    <property type="project" value="InterPro"/>
</dbReference>
<gene>
    <name evidence="11" type="ORF">GSONMT00037446001</name>
</gene>
<comment type="subcellular location">
    <subcellularLocation>
        <location evidence="1">Cell junction</location>
        <location evidence="1">Tight junction</location>
    </subcellularLocation>
    <subcellularLocation>
        <location evidence="2">Cell membrane</location>
        <topology evidence="2">Multi-pass membrane protein</topology>
    </subcellularLocation>
</comment>
<keyword evidence="6 10" id="KW-0812">Transmembrane</keyword>
<proteinExistence type="inferred from homology"/>
<evidence type="ECO:0008006" key="13">
    <source>
        <dbReference type="Google" id="ProtNLM"/>
    </source>
</evidence>
<evidence type="ECO:0000256" key="4">
    <source>
        <dbReference type="ARBA" id="ARBA00022427"/>
    </source>
</evidence>
<dbReference type="Proteomes" id="UP000193380">
    <property type="component" value="Unassembled WGS sequence"/>
</dbReference>
<evidence type="ECO:0000256" key="2">
    <source>
        <dbReference type="ARBA" id="ARBA00004651"/>
    </source>
</evidence>
<keyword evidence="7" id="KW-0965">Cell junction</keyword>
<evidence type="ECO:0000256" key="3">
    <source>
        <dbReference type="ARBA" id="ARBA00008295"/>
    </source>
</evidence>
<keyword evidence="5" id="KW-1003">Cell membrane</keyword>
<dbReference type="STRING" id="8022.A0A060X9L7"/>
<evidence type="ECO:0000256" key="8">
    <source>
        <dbReference type="ARBA" id="ARBA00022989"/>
    </source>
</evidence>